<accession>A0A161HPK3</accession>
<keyword evidence="3" id="KW-0413">Isomerase</keyword>
<organism evidence="3 4">
    <name type="scientific">Paraburkholderia phytofirmans OLGA172</name>
    <dbReference type="NCBI Taxonomy" id="1417228"/>
    <lineage>
        <taxon>Bacteria</taxon>
        <taxon>Pseudomonadati</taxon>
        <taxon>Pseudomonadota</taxon>
        <taxon>Betaproteobacteria</taxon>
        <taxon>Burkholderiales</taxon>
        <taxon>Burkholderiaceae</taxon>
        <taxon>Paraburkholderia</taxon>
    </lineage>
</organism>
<reference evidence="3 4" key="1">
    <citation type="journal article" date="2016" name="Gene">
        <title>PacBio SMRT assembly of a complex multi-replicon genome reveals chlorocatechol degradative operon in a region of genome plasticity.</title>
        <authorList>
            <person name="Ricker N."/>
            <person name="Shen S.Y."/>
            <person name="Goordial J."/>
            <person name="Jin S."/>
            <person name="Fulthorpe R.R."/>
        </authorList>
    </citation>
    <scope>NUCLEOTIDE SEQUENCE [LARGE SCALE GENOMIC DNA]</scope>
    <source>
        <strain evidence="3 4">OLGA172</strain>
    </source>
</reference>
<keyword evidence="1" id="KW-0479">Metal-binding</keyword>
<gene>
    <name evidence="3" type="ORF">AYM40_21430</name>
</gene>
<dbReference type="EMBL" id="CP014579">
    <property type="protein sequence ID" value="ANB74997.1"/>
    <property type="molecule type" value="Genomic_DNA"/>
</dbReference>
<dbReference type="KEGG" id="buz:AYM40_21430"/>
<dbReference type="PANTHER" id="PTHR11820:SF7">
    <property type="entry name" value="ACYLPYRUVASE FAHD1, MITOCHONDRIAL"/>
    <property type="match status" value="1"/>
</dbReference>
<evidence type="ECO:0000313" key="3">
    <source>
        <dbReference type="EMBL" id="ANB74997.1"/>
    </source>
</evidence>
<dbReference type="InterPro" id="IPR011234">
    <property type="entry name" value="Fumarylacetoacetase-like_C"/>
</dbReference>
<evidence type="ECO:0000313" key="4">
    <source>
        <dbReference type="Proteomes" id="UP000076852"/>
    </source>
</evidence>
<dbReference type="InterPro" id="IPR036663">
    <property type="entry name" value="Fumarylacetoacetase_C_sf"/>
</dbReference>
<protein>
    <submittedName>
        <fullName evidence="3">2-hydroxyhepta-2,4-diene-1,7-dioate isomerase</fullName>
    </submittedName>
</protein>
<feature type="domain" description="Fumarylacetoacetase-like C-terminal" evidence="2">
    <location>
        <begin position="79"/>
        <end position="282"/>
    </location>
</feature>
<dbReference type="GO" id="GO:0016853">
    <property type="term" value="F:isomerase activity"/>
    <property type="evidence" value="ECO:0007669"/>
    <property type="project" value="UniProtKB-KW"/>
</dbReference>
<dbReference type="Proteomes" id="UP000076852">
    <property type="component" value="Chromosome 2"/>
</dbReference>
<dbReference type="RefSeq" id="WP_063498295.1">
    <property type="nucleotide sequence ID" value="NZ_CP014579.1"/>
</dbReference>
<dbReference type="Gene3D" id="3.90.850.10">
    <property type="entry name" value="Fumarylacetoacetase-like, C-terminal domain"/>
    <property type="match status" value="1"/>
</dbReference>
<keyword evidence="4" id="KW-1185">Reference proteome</keyword>
<dbReference type="Pfam" id="PF01557">
    <property type="entry name" value="FAA_hydrolase"/>
    <property type="match status" value="1"/>
</dbReference>
<evidence type="ECO:0000256" key="1">
    <source>
        <dbReference type="ARBA" id="ARBA00022723"/>
    </source>
</evidence>
<dbReference type="GO" id="GO:0018773">
    <property type="term" value="F:acetylpyruvate hydrolase activity"/>
    <property type="evidence" value="ECO:0007669"/>
    <property type="project" value="TreeGrafter"/>
</dbReference>
<dbReference type="GO" id="GO:0046872">
    <property type="term" value="F:metal ion binding"/>
    <property type="evidence" value="ECO:0007669"/>
    <property type="project" value="UniProtKB-KW"/>
</dbReference>
<dbReference type="SUPFAM" id="SSF56529">
    <property type="entry name" value="FAH"/>
    <property type="match status" value="1"/>
</dbReference>
<dbReference type="OrthoDB" id="8582489at2"/>
<name>A0A161HPK3_9BURK</name>
<sequence length="305" mass="32658">MKICRFDDDRLGVVEGDSVRDVTAALDVLPLHRYPLPTVDPLIANLAQVADEIRRIAPSAPLRPLADVRLLSPVANPGKVVAAPVNYKKHLEEARAQVEVHHNNQVAEIQKIGLFLKATSSIVSPAAGVELQHLDRRNDHEAELAVIIGKTGRNITQAQAFDYVAGYAVGLDMTARGPEERSLRKSIDSFTVLGPWMVTADEVADPSNIDFWLTVNGQPRQKANTKDLILGIAELIEFASSFYTLHPGDILLTGTPEGVGPVLPGDTIDCAFDGVGQIRVAVRAADGATGVAATTPETAGKKETA</sequence>
<proteinExistence type="predicted"/>
<dbReference type="STRING" id="1804984.AYM40_21430"/>
<evidence type="ECO:0000259" key="2">
    <source>
        <dbReference type="Pfam" id="PF01557"/>
    </source>
</evidence>
<dbReference type="PANTHER" id="PTHR11820">
    <property type="entry name" value="ACYLPYRUVASE"/>
    <property type="match status" value="1"/>
</dbReference>
<dbReference type="AlphaFoldDB" id="A0A161HPK3"/>